<dbReference type="Pfam" id="PF12796">
    <property type="entry name" value="Ank_2"/>
    <property type="match status" value="1"/>
</dbReference>
<gene>
    <name evidence="2" type="ORF">RCOM_1445220</name>
</gene>
<keyword evidence="1" id="KW-0040">ANK repeat</keyword>
<protein>
    <submittedName>
        <fullName evidence="2">Uncharacterized protein</fullName>
    </submittedName>
</protein>
<organism evidence="2 3">
    <name type="scientific">Ricinus communis</name>
    <name type="common">Castor bean</name>
    <dbReference type="NCBI Taxonomy" id="3988"/>
    <lineage>
        <taxon>Eukaryota</taxon>
        <taxon>Viridiplantae</taxon>
        <taxon>Streptophyta</taxon>
        <taxon>Embryophyta</taxon>
        <taxon>Tracheophyta</taxon>
        <taxon>Spermatophyta</taxon>
        <taxon>Magnoliopsida</taxon>
        <taxon>eudicotyledons</taxon>
        <taxon>Gunneridae</taxon>
        <taxon>Pentapetalae</taxon>
        <taxon>rosids</taxon>
        <taxon>fabids</taxon>
        <taxon>Malpighiales</taxon>
        <taxon>Euphorbiaceae</taxon>
        <taxon>Acalyphoideae</taxon>
        <taxon>Acalypheae</taxon>
        <taxon>Ricinus</taxon>
    </lineage>
</organism>
<dbReference type="PROSITE" id="PS50297">
    <property type="entry name" value="ANK_REP_REGION"/>
    <property type="match status" value="1"/>
</dbReference>
<dbReference type="SUPFAM" id="SSF48403">
    <property type="entry name" value="Ankyrin repeat"/>
    <property type="match status" value="1"/>
</dbReference>
<reference evidence="3" key="1">
    <citation type="journal article" date="2010" name="Nat. Biotechnol.">
        <title>Draft genome sequence of the oilseed species Ricinus communis.</title>
        <authorList>
            <person name="Chan A.P."/>
            <person name="Crabtree J."/>
            <person name="Zhao Q."/>
            <person name="Lorenzi H."/>
            <person name="Orvis J."/>
            <person name="Puiu D."/>
            <person name="Melake-Berhan A."/>
            <person name="Jones K.M."/>
            <person name="Redman J."/>
            <person name="Chen G."/>
            <person name="Cahoon E.B."/>
            <person name="Gedil M."/>
            <person name="Stanke M."/>
            <person name="Haas B.J."/>
            <person name="Wortman J.R."/>
            <person name="Fraser-Liggett C.M."/>
            <person name="Ravel J."/>
            <person name="Rabinowicz P.D."/>
        </authorList>
    </citation>
    <scope>NUCLEOTIDE SEQUENCE [LARGE SCALE GENOMIC DNA]</scope>
    <source>
        <strain evidence="3">cv. Hale</strain>
    </source>
</reference>
<evidence type="ECO:0000313" key="3">
    <source>
        <dbReference type="Proteomes" id="UP000008311"/>
    </source>
</evidence>
<dbReference type="Proteomes" id="UP000008311">
    <property type="component" value="Unassembled WGS sequence"/>
</dbReference>
<dbReference type="EMBL" id="EQ973778">
    <property type="protein sequence ID" value="EEF49339.1"/>
    <property type="molecule type" value="Genomic_DNA"/>
</dbReference>
<proteinExistence type="predicted"/>
<dbReference type="PANTHER" id="PTHR24121:SF30">
    <property type="entry name" value="ANKYRIN REPEAT-CONTAINING PROTEIN ITN1-LIKE"/>
    <property type="match status" value="1"/>
</dbReference>
<sequence>MDPELYNAAISGDIAFVDTKICDEDSVFLSHTTPKKNTLLHIAAEFEQTQFIKKQNSKGDTPLHIAARVGCLELVDFLIEQASSVDIESRRKKVCKDLVGKVNGDMDTALHCMCSHYEVVKFLIAA</sequence>
<keyword evidence="3" id="KW-1185">Reference proteome</keyword>
<name>B9RGX7_RICCO</name>
<accession>B9RGX7</accession>
<dbReference type="Gene3D" id="1.25.40.20">
    <property type="entry name" value="Ankyrin repeat-containing domain"/>
    <property type="match status" value="1"/>
</dbReference>
<evidence type="ECO:0000256" key="1">
    <source>
        <dbReference type="PROSITE-ProRule" id="PRU00023"/>
    </source>
</evidence>
<dbReference type="PANTHER" id="PTHR24121">
    <property type="entry name" value="NO MECHANORECEPTOR POTENTIAL C, ISOFORM D-RELATED"/>
    <property type="match status" value="1"/>
</dbReference>
<dbReference type="AlphaFoldDB" id="B9RGX7"/>
<dbReference type="InParanoid" id="B9RGX7"/>
<evidence type="ECO:0000313" key="2">
    <source>
        <dbReference type="EMBL" id="EEF49339.1"/>
    </source>
</evidence>
<dbReference type="SMART" id="SM00248">
    <property type="entry name" value="ANK"/>
    <property type="match status" value="1"/>
</dbReference>
<dbReference type="InterPro" id="IPR036770">
    <property type="entry name" value="Ankyrin_rpt-contain_sf"/>
</dbReference>
<feature type="repeat" description="ANK" evidence="1">
    <location>
        <begin position="58"/>
        <end position="90"/>
    </location>
</feature>
<dbReference type="PROSITE" id="PS50088">
    <property type="entry name" value="ANK_REPEAT"/>
    <property type="match status" value="1"/>
</dbReference>
<dbReference type="STRING" id="3988.B9RGX7"/>
<dbReference type="eggNOG" id="ENOG502SGF8">
    <property type="taxonomic scope" value="Eukaryota"/>
</dbReference>
<dbReference type="InterPro" id="IPR002110">
    <property type="entry name" value="Ankyrin_rpt"/>
</dbReference>